<feature type="domain" description="AB hydrolase-1" evidence="1">
    <location>
        <begin position="6"/>
        <end position="225"/>
    </location>
</feature>
<keyword evidence="2" id="KW-0378">Hydrolase</keyword>
<evidence type="ECO:0000313" key="3">
    <source>
        <dbReference type="Proteomes" id="UP000304912"/>
    </source>
</evidence>
<dbReference type="InterPro" id="IPR029058">
    <property type="entry name" value="AB_hydrolase_fold"/>
</dbReference>
<dbReference type="InterPro" id="IPR000073">
    <property type="entry name" value="AB_hydrolase_1"/>
</dbReference>
<dbReference type="KEGG" id="salk:FBQ74_01210"/>
<dbReference type="InterPro" id="IPR050266">
    <property type="entry name" value="AB_hydrolase_sf"/>
</dbReference>
<dbReference type="Pfam" id="PF12697">
    <property type="entry name" value="Abhydrolase_6"/>
    <property type="match status" value="1"/>
</dbReference>
<gene>
    <name evidence="2" type="ORF">FBQ74_01210</name>
</gene>
<dbReference type="Gene3D" id="3.40.50.1820">
    <property type="entry name" value="alpha/beta hydrolase"/>
    <property type="match status" value="1"/>
</dbReference>
<evidence type="ECO:0000313" key="2">
    <source>
        <dbReference type="EMBL" id="QCZ92176.1"/>
    </source>
</evidence>
<sequence length="235" mass="26011">MFNEPVLFLPGTLCDERVWLPVWKQLSLAQRRYVPLQWATSLDDMLALTADRVLPDEKVHLVGYSMGGYIASKWALQNPSSVASLTLIGYNPQGLGVEELKRRKQLLTFLKNGPFTPRSAKYLQKFVHPDALSRDDVAGVVADMGEDLGKGTLLAHTHATTPREDLVADLRNAPFRTHMLAAKQDMIAPFEVVSAVAAQLNDCTLYPIENAGHMMLLEKPADTASALQHILHKSV</sequence>
<accession>A0A5B7YA18</accession>
<dbReference type="GO" id="GO:0047372">
    <property type="term" value="F:monoacylglycerol lipase activity"/>
    <property type="evidence" value="ECO:0007669"/>
    <property type="project" value="TreeGrafter"/>
</dbReference>
<keyword evidence="3" id="KW-1185">Reference proteome</keyword>
<dbReference type="Proteomes" id="UP000304912">
    <property type="component" value="Chromosome"/>
</dbReference>
<evidence type="ECO:0000259" key="1">
    <source>
        <dbReference type="Pfam" id="PF12697"/>
    </source>
</evidence>
<protein>
    <submittedName>
        <fullName evidence="2">Alpha/beta fold hydrolase</fullName>
    </submittedName>
</protein>
<dbReference type="AlphaFoldDB" id="A0A5B7YA18"/>
<reference evidence="2 3" key="1">
    <citation type="submission" date="2019-04" db="EMBL/GenBank/DDBJ databases">
        <title>Salinimonas iocasae sp. nov., a halophilic bacterium isolated from the outer tube casing of tubeworms in Okinawa Trough.</title>
        <authorList>
            <person name="Zhang H."/>
            <person name="Wang H."/>
            <person name="Li C."/>
        </authorList>
    </citation>
    <scope>NUCLEOTIDE SEQUENCE [LARGE SCALE GENOMIC DNA]</scope>
    <source>
        <strain evidence="2 3">KX18D6</strain>
    </source>
</reference>
<dbReference type="SUPFAM" id="SSF53474">
    <property type="entry name" value="alpha/beta-Hydrolases"/>
    <property type="match status" value="1"/>
</dbReference>
<dbReference type="GO" id="GO:0016020">
    <property type="term" value="C:membrane"/>
    <property type="evidence" value="ECO:0007669"/>
    <property type="project" value="TreeGrafter"/>
</dbReference>
<dbReference type="OrthoDB" id="2086224at2"/>
<dbReference type="PANTHER" id="PTHR43798">
    <property type="entry name" value="MONOACYLGLYCEROL LIPASE"/>
    <property type="match status" value="1"/>
</dbReference>
<proteinExistence type="predicted"/>
<dbReference type="GO" id="GO:0046464">
    <property type="term" value="P:acylglycerol catabolic process"/>
    <property type="evidence" value="ECO:0007669"/>
    <property type="project" value="TreeGrafter"/>
</dbReference>
<dbReference type="RefSeq" id="WP_139754938.1">
    <property type="nucleotide sequence ID" value="NZ_CP039852.1"/>
</dbReference>
<dbReference type="PANTHER" id="PTHR43798:SF5">
    <property type="entry name" value="MONOACYLGLYCEROL LIPASE ABHD6"/>
    <property type="match status" value="1"/>
</dbReference>
<name>A0A5B7YA18_9ALTE</name>
<dbReference type="EMBL" id="CP039852">
    <property type="protein sequence ID" value="QCZ92176.1"/>
    <property type="molecule type" value="Genomic_DNA"/>
</dbReference>
<organism evidence="2 3">
    <name type="scientific">Salinimonas iocasae</name>
    <dbReference type="NCBI Taxonomy" id="2572577"/>
    <lineage>
        <taxon>Bacteria</taxon>
        <taxon>Pseudomonadati</taxon>
        <taxon>Pseudomonadota</taxon>
        <taxon>Gammaproteobacteria</taxon>
        <taxon>Alteromonadales</taxon>
        <taxon>Alteromonadaceae</taxon>
        <taxon>Alteromonas/Salinimonas group</taxon>
        <taxon>Salinimonas</taxon>
    </lineage>
</organism>